<dbReference type="InterPro" id="IPR035472">
    <property type="entry name" value="RpiR-like_SIS"/>
</dbReference>
<evidence type="ECO:0000259" key="6">
    <source>
        <dbReference type="PROSITE" id="PS51464"/>
    </source>
</evidence>
<feature type="transmembrane region" description="Helical" evidence="4">
    <location>
        <begin position="12"/>
        <end position="35"/>
    </location>
</feature>
<dbReference type="InterPro" id="IPR009057">
    <property type="entry name" value="Homeodomain-like_sf"/>
</dbReference>
<dbReference type="InterPro" id="IPR001347">
    <property type="entry name" value="SIS_dom"/>
</dbReference>
<dbReference type="OrthoDB" id="3808596at2"/>
<organism evidence="7 8">
    <name type="scientific">Kribbella turkmenica</name>
    <dbReference type="NCBI Taxonomy" id="2530375"/>
    <lineage>
        <taxon>Bacteria</taxon>
        <taxon>Bacillati</taxon>
        <taxon>Actinomycetota</taxon>
        <taxon>Actinomycetes</taxon>
        <taxon>Propionibacteriales</taxon>
        <taxon>Kribbellaceae</taxon>
        <taxon>Kribbella</taxon>
    </lineage>
</organism>
<name>A0A4R4WNI0_9ACTN</name>
<keyword evidence="4" id="KW-0812">Transmembrane</keyword>
<dbReference type="SUPFAM" id="SSF46689">
    <property type="entry name" value="Homeodomain-like"/>
    <property type="match status" value="1"/>
</dbReference>
<sequence length="362" mass="39579">MLLSWTGWANRAVVVFTTNIHLTVVIATIAVNRFADEMMSRLGRRESNVTTAEAKPPTLQERVATRLADLTATERKVAEYLSAHPQEAAFSSAEELGRATGTSDASVVRTAKALGYDGLPGLKRSLQGHLQTLLTPASRLSASLESLGEGPESVLRATLRDHIEHLTMAEQLIDPDEFRRAAELIDAARETVICGFAGLDGVSEYIATHLTRIGHRARVATDTGYRLADRILLLGREDVVIVMAHNRLNREARTILDHCTEAGVPVILLTDTLGEALRDEVEVVLSTRMSRPGTFTSQAMVLIILEALTIAVAAHDRDRALSNTVRMNQLREQLNGYPLADETVLGLPRTAAPRSKPKRRSS</sequence>
<proteinExistence type="predicted"/>
<dbReference type="EMBL" id="SMKR01000151">
    <property type="protein sequence ID" value="TDD17525.1"/>
    <property type="molecule type" value="Genomic_DNA"/>
</dbReference>
<dbReference type="GO" id="GO:1901135">
    <property type="term" value="P:carbohydrate derivative metabolic process"/>
    <property type="evidence" value="ECO:0007669"/>
    <property type="project" value="InterPro"/>
</dbReference>
<dbReference type="Pfam" id="PF01380">
    <property type="entry name" value="SIS"/>
    <property type="match status" value="1"/>
</dbReference>
<dbReference type="InterPro" id="IPR047640">
    <property type="entry name" value="RpiR-like"/>
</dbReference>
<dbReference type="PROSITE" id="PS51071">
    <property type="entry name" value="HTH_RPIR"/>
    <property type="match status" value="1"/>
</dbReference>
<dbReference type="Pfam" id="PF01418">
    <property type="entry name" value="HTH_6"/>
    <property type="match status" value="1"/>
</dbReference>
<evidence type="ECO:0000259" key="5">
    <source>
        <dbReference type="PROSITE" id="PS51071"/>
    </source>
</evidence>
<feature type="domain" description="HTH rpiR-type" evidence="5">
    <location>
        <begin position="57"/>
        <end position="133"/>
    </location>
</feature>
<dbReference type="InterPro" id="IPR000281">
    <property type="entry name" value="HTH_RpiR"/>
</dbReference>
<dbReference type="Gene3D" id="1.10.10.10">
    <property type="entry name" value="Winged helix-like DNA-binding domain superfamily/Winged helix DNA-binding domain"/>
    <property type="match status" value="1"/>
</dbReference>
<accession>A0A4R4WNI0</accession>
<dbReference type="PROSITE" id="PS51464">
    <property type="entry name" value="SIS"/>
    <property type="match status" value="1"/>
</dbReference>
<dbReference type="CDD" id="cd05013">
    <property type="entry name" value="SIS_RpiR"/>
    <property type="match status" value="1"/>
</dbReference>
<dbReference type="PANTHER" id="PTHR30514:SF18">
    <property type="entry name" value="RPIR-FAMILY TRANSCRIPTIONAL REGULATOR"/>
    <property type="match status" value="1"/>
</dbReference>
<evidence type="ECO:0000313" key="8">
    <source>
        <dbReference type="Proteomes" id="UP000295172"/>
    </source>
</evidence>
<keyword evidence="4" id="KW-0472">Membrane</keyword>
<dbReference type="SUPFAM" id="SSF53697">
    <property type="entry name" value="SIS domain"/>
    <property type="match status" value="1"/>
</dbReference>
<evidence type="ECO:0000313" key="7">
    <source>
        <dbReference type="EMBL" id="TDD17525.1"/>
    </source>
</evidence>
<reference evidence="7 8" key="1">
    <citation type="submission" date="2019-02" db="EMBL/GenBank/DDBJ databases">
        <title>Draft genome sequences of novel Actinobacteria.</title>
        <authorList>
            <person name="Sahin N."/>
            <person name="Ay H."/>
            <person name="Saygin H."/>
        </authorList>
    </citation>
    <scope>NUCLEOTIDE SEQUENCE [LARGE SCALE GENOMIC DNA]</scope>
    <source>
        <strain evidence="7 8">16K104</strain>
    </source>
</reference>
<dbReference type="InterPro" id="IPR046348">
    <property type="entry name" value="SIS_dom_sf"/>
</dbReference>
<feature type="domain" description="SIS" evidence="6">
    <location>
        <begin position="181"/>
        <end position="320"/>
    </location>
</feature>
<keyword evidence="4" id="KW-1133">Transmembrane helix</keyword>
<dbReference type="GO" id="GO:0097367">
    <property type="term" value="F:carbohydrate derivative binding"/>
    <property type="evidence" value="ECO:0007669"/>
    <property type="project" value="InterPro"/>
</dbReference>
<keyword evidence="1" id="KW-0805">Transcription regulation</keyword>
<gene>
    <name evidence="7" type="ORF">E1218_27725</name>
</gene>
<evidence type="ECO:0000256" key="1">
    <source>
        <dbReference type="ARBA" id="ARBA00023015"/>
    </source>
</evidence>
<dbReference type="AlphaFoldDB" id="A0A4R4WNI0"/>
<evidence type="ECO:0000256" key="3">
    <source>
        <dbReference type="ARBA" id="ARBA00023163"/>
    </source>
</evidence>
<evidence type="ECO:0000256" key="2">
    <source>
        <dbReference type="ARBA" id="ARBA00023125"/>
    </source>
</evidence>
<keyword evidence="3" id="KW-0804">Transcription</keyword>
<keyword evidence="8" id="KW-1185">Reference proteome</keyword>
<dbReference type="PANTHER" id="PTHR30514">
    <property type="entry name" value="GLUCOKINASE"/>
    <property type="match status" value="1"/>
</dbReference>
<keyword evidence="2" id="KW-0238">DNA-binding</keyword>
<dbReference type="Proteomes" id="UP000295172">
    <property type="component" value="Unassembled WGS sequence"/>
</dbReference>
<dbReference type="Gene3D" id="3.40.50.10490">
    <property type="entry name" value="Glucose-6-phosphate isomerase like protein, domain 1"/>
    <property type="match status" value="1"/>
</dbReference>
<dbReference type="GO" id="GO:0003677">
    <property type="term" value="F:DNA binding"/>
    <property type="evidence" value="ECO:0007669"/>
    <property type="project" value="UniProtKB-KW"/>
</dbReference>
<dbReference type="GO" id="GO:0003700">
    <property type="term" value="F:DNA-binding transcription factor activity"/>
    <property type="evidence" value="ECO:0007669"/>
    <property type="project" value="InterPro"/>
</dbReference>
<evidence type="ECO:0000256" key="4">
    <source>
        <dbReference type="SAM" id="Phobius"/>
    </source>
</evidence>
<comment type="caution">
    <text evidence="7">The sequence shown here is derived from an EMBL/GenBank/DDBJ whole genome shotgun (WGS) entry which is preliminary data.</text>
</comment>
<dbReference type="InterPro" id="IPR036388">
    <property type="entry name" value="WH-like_DNA-bd_sf"/>
</dbReference>
<protein>
    <submittedName>
        <fullName evidence="7">MurR/RpiR family transcriptional regulator</fullName>
    </submittedName>
</protein>